<feature type="transmembrane region" description="Helical" evidence="12">
    <location>
        <begin position="316"/>
        <end position="337"/>
    </location>
</feature>
<dbReference type="GO" id="GO:0005886">
    <property type="term" value="C:plasma membrane"/>
    <property type="evidence" value="ECO:0007669"/>
    <property type="project" value="UniProtKB-SubCell"/>
</dbReference>
<evidence type="ECO:0000313" key="13">
    <source>
        <dbReference type="EMBL" id="RZF48560.1"/>
    </source>
</evidence>
<evidence type="ECO:0000313" key="14">
    <source>
        <dbReference type="Proteomes" id="UP000291343"/>
    </source>
</evidence>
<sequence length="478" mass="54884">MIETMIELLVILLILVVISLLVYWRREDPSITIYNDKFKQLQMNYCIAYCLAIFADWLHGPYDYRLYSDYGYDENAIAVFYEVNFVSSSLSGTLVGHFGDKYGRKYLCASYGVLYSLCGLFKTSSNFNFLMLGGISAGMSSAILFSTFESWYVNEHLTYQKFPAEWMHVTFSKVSFYNGLLAIVAGVVAEYVSEILNYGPVAPYILSMPILLLSTGYIYTNWSEHPSQEAHTENNDEIVAFSSLKFIFCKESILLLLGMIEMFFECSMYMFVFSWTPVLSEINPPLGIIFSLFMVAFMMGTKFYEFLIHKRYKPENILMITCILGFMCFSVVTILISPSSRNRYEDSKLPVYICGLCFFLYELSVGLYYPVMSYLRGRIVPEKYRASVANWFRFPMNILTCLALLWGNRSGRPMVSHASKFSIIFHICSILLLLATCISVMFGKSYANRMEDERLKMDIEAKQVATVTEIASKQKLES</sequence>
<evidence type="ECO:0000256" key="9">
    <source>
        <dbReference type="ARBA" id="ARBA00023136"/>
    </source>
</evidence>
<dbReference type="InterPro" id="IPR008509">
    <property type="entry name" value="MOT2/MFSD5"/>
</dbReference>
<keyword evidence="7 12" id="KW-1133">Transmembrane helix</keyword>
<dbReference type="AlphaFoldDB" id="A0A482XSU4"/>
<dbReference type="EMBL" id="QKKF02001967">
    <property type="protein sequence ID" value="RZF48560.1"/>
    <property type="molecule type" value="Genomic_DNA"/>
</dbReference>
<dbReference type="InterPro" id="IPR036259">
    <property type="entry name" value="MFS_trans_sf"/>
</dbReference>
<dbReference type="CDD" id="cd17487">
    <property type="entry name" value="MFS_MFSD5_like"/>
    <property type="match status" value="1"/>
</dbReference>
<dbReference type="InParanoid" id="A0A482XSU4"/>
<dbReference type="SUPFAM" id="SSF103473">
    <property type="entry name" value="MFS general substrate transporter"/>
    <property type="match status" value="1"/>
</dbReference>
<evidence type="ECO:0000256" key="1">
    <source>
        <dbReference type="ARBA" id="ARBA00003019"/>
    </source>
</evidence>
<evidence type="ECO:0000256" key="2">
    <source>
        <dbReference type="ARBA" id="ARBA00004651"/>
    </source>
</evidence>
<dbReference type="STRING" id="195883.A0A482XSU4"/>
<comment type="function">
    <text evidence="1">Mediates high-affinity intracellular uptake of the rare oligo-element molybdenum.</text>
</comment>
<feature type="transmembrane region" description="Helical" evidence="12">
    <location>
        <begin position="129"/>
        <end position="153"/>
    </location>
</feature>
<feature type="transmembrane region" description="Helical" evidence="12">
    <location>
        <begin position="390"/>
        <end position="408"/>
    </location>
</feature>
<dbReference type="GO" id="GO:0015098">
    <property type="term" value="F:molybdate ion transmembrane transporter activity"/>
    <property type="evidence" value="ECO:0007669"/>
    <property type="project" value="InterPro"/>
</dbReference>
<dbReference type="Pfam" id="PF05631">
    <property type="entry name" value="MFS_5"/>
    <property type="match status" value="1"/>
</dbReference>
<comment type="subcellular location">
    <subcellularLocation>
        <location evidence="2">Cell membrane</location>
        <topology evidence="2">Multi-pass membrane protein</topology>
    </subcellularLocation>
</comment>
<evidence type="ECO:0000256" key="10">
    <source>
        <dbReference type="ARBA" id="ARBA00030646"/>
    </source>
</evidence>
<proteinExistence type="predicted"/>
<comment type="caution">
    <text evidence="13">The sequence shown here is derived from an EMBL/GenBank/DDBJ whole genome shotgun (WGS) entry which is preliminary data.</text>
</comment>
<feature type="transmembrane region" description="Helical" evidence="12">
    <location>
        <begin position="423"/>
        <end position="447"/>
    </location>
</feature>
<evidence type="ECO:0000256" key="4">
    <source>
        <dbReference type="ARBA" id="ARBA00022448"/>
    </source>
</evidence>
<feature type="transmembrane region" description="Helical" evidence="12">
    <location>
        <begin position="285"/>
        <end position="304"/>
    </location>
</feature>
<feature type="transmembrane region" description="Helical" evidence="12">
    <location>
        <begin position="45"/>
        <end position="62"/>
    </location>
</feature>
<keyword evidence="5" id="KW-1003">Cell membrane</keyword>
<accession>A0A482XSU4</accession>
<keyword evidence="6 12" id="KW-0812">Transmembrane</keyword>
<evidence type="ECO:0000256" key="11">
    <source>
        <dbReference type="ARBA" id="ARBA00032555"/>
    </source>
</evidence>
<evidence type="ECO:0000256" key="7">
    <source>
        <dbReference type="ARBA" id="ARBA00022989"/>
    </source>
</evidence>
<evidence type="ECO:0000256" key="12">
    <source>
        <dbReference type="SAM" id="Phobius"/>
    </source>
</evidence>
<dbReference type="OrthoDB" id="263957at2759"/>
<feature type="transmembrane region" description="Helical" evidence="12">
    <location>
        <begin position="6"/>
        <end position="24"/>
    </location>
</feature>
<feature type="transmembrane region" description="Helical" evidence="12">
    <location>
        <begin position="174"/>
        <end position="192"/>
    </location>
</feature>
<gene>
    <name evidence="13" type="ORF">LSTR_LSTR014045</name>
</gene>
<evidence type="ECO:0000256" key="6">
    <source>
        <dbReference type="ARBA" id="ARBA00022692"/>
    </source>
</evidence>
<evidence type="ECO:0000256" key="8">
    <source>
        <dbReference type="ARBA" id="ARBA00023065"/>
    </source>
</evidence>
<keyword evidence="9 12" id="KW-0472">Membrane</keyword>
<evidence type="ECO:0000256" key="5">
    <source>
        <dbReference type="ARBA" id="ARBA00022475"/>
    </source>
</evidence>
<protein>
    <recommendedName>
        <fullName evidence="3">Molybdate-anion transporter</fullName>
    </recommendedName>
    <alternativeName>
        <fullName evidence="10">Major facilitator superfamily domain-containing protein 5</fullName>
    </alternativeName>
    <alternativeName>
        <fullName evidence="11">Molybdate transporter 2 homolog</fullName>
    </alternativeName>
</protein>
<dbReference type="PANTHER" id="PTHR23516:SF1">
    <property type="entry name" value="MOLYBDATE-ANION TRANSPORTER"/>
    <property type="match status" value="1"/>
</dbReference>
<keyword evidence="14" id="KW-1185">Reference proteome</keyword>
<keyword evidence="8" id="KW-0406">Ion transport</keyword>
<reference evidence="13 14" key="1">
    <citation type="journal article" date="2017" name="Gigascience">
        <title>Genome sequence of the small brown planthopper, Laodelphax striatellus.</title>
        <authorList>
            <person name="Zhu J."/>
            <person name="Jiang F."/>
            <person name="Wang X."/>
            <person name="Yang P."/>
            <person name="Bao Y."/>
            <person name="Zhao W."/>
            <person name="Wang W."/>
            <person name="Lu H."/>
            <person name="Wang Q."/>
            <person name="Cui N."/>
            <person name="Li J."/>
            <person name="Chen X."/>
            <person name="Luo L."/>
            <person name="Yu J."/>
            <person name="Kang L."/>
            <person name="Cui F."/>
        </authorList>
    </citation>
    <scope>NUCLEOTIDE SEQUENCE [LARGE SCALE GENOMIC DNA]</scope>
    <source>
        <strain evidence="13">Lst14</strain>
    </source>
</reference>
<name>A0A482XSU4_LAOST</name>
<evidence type="ECO:0000256" key="3">
    <source>
        <dbReference type="ARBA" id="ARBA00021242"/>
    </source>
</evidence>
<feature type="transmembrane region" description="Helical" evidence="12">
    <location>
        <begin position="253"/>
        <end position="273"/>
    </location>
</feature>
<dbReference type="GO" id="GO:0006811">
    <property type="term" value="P:monoatomic ion transport"/>
    <property type="evidence" value="ECO:0007669"/>
    <property type="project" value="UniProtKB-KW"/>
</dbReference>
<organism evidence="13 14">
    <name type="scientific">Laodelphax striatellus</name>
    <name type="common">Small brown planthopper</name>
    <name type="synonym">Delphax striatella</name>
    <dbReference type="NCBI Taxonomy" id="195883"/>
    <lineage>
        <taxon>Eukaryota</taxon>
        <taxon>Metazoa</taxon>
        <taxon>Ecdysozoa</taxon>
        <taxon>Arthropoda</taxon>
        <taxon>Hexapoda</taxon>
        <taxon>Insecta</taxon>
        <taxon>Pterygota</taxon>
        <taxon>Neoptera</taxon>
        <taxon>Paraneoptera</taxon>
        <taxon>Hemiptera</taxon>
        <taxon>Auchenorrhyncha</taxon>
        <taxon>Fulgoroidea</taxon>
        <taxon>Delphacidae</taxon>
        <taxon>Criomorphinae</taxon>
        <taxon>Laodelphax</taxon>
    </lineage>
</organism>
<keyword evidence="4" id="KW-0813">Transport</keyword>
<dbReference type="Proteomes" id="UP000291343">
    <property type="component" value="Unassembled WGS sequence"/>
</dbReference>
<feature type="transmembrane region" description="Helical" evidence="12">
    <location>
        <begin position="198"/>
        <end position="219"/>
    </location>
</feature>
<dbReference type="Gene3D" id="1.20.1250.20">
    <property type="entry name" value="MFS general substrate transporter like domains"/>
    <property type="match status" value="1"/>
</dbReference>
<feature type="transmembrane region" description="Helical" evidence="12">
    <location>
        <begin position="349"/>
        <end position="369"/>
    </location>
</feature>
<dbReference type="PANTHER" id="PTHR23516">
    <property type="entry name" value="SAM (S-ADENOSYL METHIONINE) TRANSPORTER"/>
    <property type="match status" value="1"/>
</dbReference>